<gene>
    <name evidence="1" type="ORF">LCGC14_1227960</name>
</gene>
<sequence length="77" mass="8732">MKIEDRFIKFGETGTSDILGYMNDGKILAIEVKRPGENPTPEQLKFLRGIHKANGIAIIARRIEDVNMRLKMAGYLK</sequence>
<proteinExistence type="predicted"/>
<accession>A0A0F9PDR1</accession>
<dbReference type="AlphaFoldDB" id="A0A0F9PDR1"/>
<protein>
    <submittedName>
        <fullName evidence="1">Uncharacterized protein</fullName>
    </submittedName>
</protein>
<organism evidence="1">
    <name type="scientific">marine sediment metagenome</name>
    <dbReference type="NCBI Taxonomy" id="412755"/>
    <lineage>
        <taxon>unclassified sequences</taxon>
        <taxon>metagenomes</taxon>
        <taxon>ecological metagenomes</taxon>
    </lineage>
</organism>
<dbReference type="InterPro" id="IPR011856">
    <property type="entry name" value="tRNA_endonuc-like_dom_sf"/>
</dbReference>
<name>A0A0F9PDR1_9ZZZZ</name>
<dbReference type="EMBL" id="LAZR01006524">
    <property type="protein sequence ID" value="KKM91502.1"/>
    <property type="molecule type" value="Genomic_DNA"/>
</dbReference>
<reference evidence="1" key="1">
    <citation type="journal article" date="2015" name="Nature">
        <title>Complex archaea that bridge the gap between prokaryotes and eukaryotes.</title>
        <authorList>
            <person name="Spang A."/>
            <person name="Saw J.H."/>
            <person name="Jorgensen S.L."/>
            <person name="Zaremba-Niedzwiedzka K."/>
            <person name="Martijn J."/>
            <person name="Lind A.E."/>
            <person name="van Eijk R."/>
            <person name="Schleper C."/>
            <person name="Guy L."/>
            <person name="Ettema T.J."/>
        </authorList>
    </citation>
    <scope>NUCLEOTIDE SEQUENCE</scope>
</reference>
<comment type="caution">
    <text evidence="1">The sequence shown here is derived from an EMBL/GenBank/DDBJ whole genome shotgun (WGS) entry which is preliminary data.</text>
</comment>
<dbReference type="Gene3D" id="3.40.1350.10">
    <property type="match status" value="1"/>
</dbReference>
<evidence type="ECO:0000313" key="1">
    <source>
        <dbReference type="EMBL" id="KKM91502.1"/>
    </source>
</evidence>
<dbReference type="GO" id="GO:0003676">
    <property type="term" value="F:nucleic acid binding"/>
    <property type="evidence" value="ECO:0007669"/>
    <property type="project" value="InterPro"/>
</dbReference>